<dbReference type="AlphaFoldDB" id="A0A2H0UB50"/>
<dbReference type="EMBL" id="PFBL01000021">
    <property type="protein sequence ID" value="PIR83005.1"/>
    <property type="molecule type" value="Genomic_DNA"/>
</dbReference>
<dbReference type="SMART" id="SM00857">
    <property type="entry name" value="Resolvase"/>
    <property type="match status" value="1"/>
</dbReference>
<feature type="domain" description="Resolvase/invertase-type recombinase catalytic" evidence="1">
    <location>
        <begin position="5"/>
        <end position="151"/>
    </location>
</feature>
<organism evidence="3 4">
    <name type="scientific">Candidatus Kaiserbacteria bacterium CG10_big_fil_rev_8_21_14_0_10_56_12</name>
    <dbReference type="NCBI Taxonomy" id="1974611"/>
    <lineage>
        <taxon>Bacteria</taxon>
        <taxon>Candidatus Kaiseribacteriota</taxon>
    </lineage>
</organism>
<dbReference type="PROSITE" id="PS51736">
    <property type="entry name" value="RECOMBINASES_3"/>
    <property type="match status" value="1"/>
</dbReference>
<dbReference type="Proteomes" id="UP000230179">
    <property type="component" value="Unassembled WGS sequence"/>
</dbReference>
<dbReference type="PROSITE" id="PS51737">
    <property type="entry name" value="RECOMBINASE_DNA_BIND"/>
    <property type="match status" value="1"/>
</dbReference>
<dbReference type="PANTHER" id="PTHR30461">
    <property type="entry name" value="DNA-INVERTASE FROM LAMBDOID PROPHAGE"/>
    <property type="match status" value="1"/>
</dbReference>
<evidence type="ECO:0000313" key="3">
    <source>
        <dbReference type="EMBL" id="PIR83005.1"/>
    </source>
</evidence>
<name>A0A2H0UB50_9BACT</name>
<evidence type="ECO:0008006" key="5">
    <source>
        <dbReference type="Google" id="ProtNLM"/>
    </source>
</evidence>
<dbReference type="InterPro" id="IPR050639">
    <property type="entry name" value="SSR_resolvase"/>
</dbReference>
<evidence type="ECO:0000313" key="4">
    <source>
        <dbReference type="Proteomes" id="UP000230179"/>
    </source>
</evidence>
<protein>
    <recommendedName>
        <fullName evidence="5">Recombinase domain-containing protein</fullName>
    </recommendedName>
</protein>
<evidence type="ECO:0000259" key="2">
    <source>
        <dbReference type="PROSITE" id="PS51737"/>
    </source>
</evidence>
<accession>A0A2H0UB50</accession>
<proteinExistence type="predicted"/>
<dbReference type="InterPro" id="IPR036162">
    <property type="entry name" value="Resolvase-like_N_sf"/>
</dbReference>
<dbReference type="Pfam" id="PF00239">
    <property type="entry name" value="Resolvase"/>
    <property type="match status" value="1"/>
</dbReference>
<sequence length="516" mass="59419">MTKPKYFLYARKSTEEDDRQIMSIEAQLFELREFARKENLEILEEFQESKSAKTPGRAVFGKMMTKVEELGDVGILAWHPDRLARNSIDGGRVIYAVDTGKIVALRFPTFWFEPTPQGLFMLQVAFGQSKYYSDNLVQNVNRGIRQKLRRGEWLNLAPFGYVNNPRTRNIEPHPTTSRVVARAFEEYAKGTHTYVSLAQFLADLGVVTRNGTPLAKISIKRLLTHRAYLGFVKHRGEWFDGNFEPLVSPQLFEAVQQVLKKRECPRKTRKNHDFPFRSLFRCGECDGMFTAQWATGKTGRRYRYYRCTKKRGVCSQGYLREDILVFQLKERLQSISLCDRYTDWMFARIAEWEREETSASQSEVQNLSAKIKAGEERMEKLVSTYLDGDIPKDVYLKRKDETMHSLAALKAENKDFERGRNQWVEPLREWVSDTKQAAFLSSSDNFSEIASFVKKIGTNPIVRDKTARFPAPAQSEFVAERRAFFPPTPAAPLCGAALSEREVSICAPARTRTQNN</sequence>
<evidence type="ECO:0000259" key="1">
    <source>
        <dbReference type="PROSITE" id="PS51736"/>
    </source>
</evidence>
<dbReference type="SUPFAM" id="SSF53041">
    <property type="entry name" value="Resolvase-like"/>
    <property type="match status" value="1"/>
</dbReference>
<gene>
    <name evidence="3" type="ORF">COU19_02460</name>
</gene>
<dbReference type="CDD" id="cd00338">
    <property type="entry name" value="Ser_Recombinase"/>
    <property type="match status" value="1"/>
</dbReference>
<comment type="caution">
    <text evidence="3">The sequence shown here is derived from an EMBL/GenBank/DDBJ whole genome shotgun (WGS) entry which is preliminary data.</text>
</comment>
<dbReference type="InterPro" id="IPR011109">
    <property type="entry name" value="DNA_bind_recombinase_dom"/>
</dbReference>
<dbReference type="InterPro" id="IPR006119">
    <property type="entry name" value="Resolv_N"/>
</dbReference>
<dbReference type="InterPro" id="IPR038109">
    <property type="entry name" value="DNA_bind_recomb_sf"/>
</dbReference>
<dbReference type="GO" id="GO:0000150">
    <property type="term" value="F:DNA strand exchange activity"/>
    <property type="evidence" value="ECO:0007669"/>
    <property type="project" value="InterPro"/>
</dbReference>
<dbReference type="Gene3D" id="3.40.50.1390">
    <property type="entry name" value="Resolvase, N-terminal catalytic domain"/>
    <property type="match status" value="1"/>
</dbReference>
<feature type="domain" description="Recombinase" evidence="2">
    <location>
        <begin position="158"/>
        <end position="265"/>
    </location>
</feature>
<dbReference type="InterPro" id="IPR025827">
    <property type="entry name" value="Zn_ribbon_recom_dom"/>
</dbReference>
<reference evidence="4" key="1">
    <citation type="submission" date="2017-09" db="EMBL/GenBank/DDBJ databases">
        <title>Depth-based differentiation of microbial function through sediment-hosted aquifers and enrichment of novel symbionts in the deep terrestrial subsurface.</title>
        <authorList>
            <person name="Probst A.J."/>
            <person name="Ladd B."/>
            <person name="Jarett J.K."/>
            <person name="Geller-Mcgrath D.E."/>
            <person name="Sieber C.M.K."/>
            <person name="Emerson J.B."/>
            <person name="Anantharaman K."/>
            <person name="Thomas B.C."/>
            <person name="Malmstrom R."/>
            <person name="Stieglmeier M."/>
            <person name="Klingl A."/>
            <person name="Woyke T."/>
            <person name="Ryan C.M."/>
            <person name="Banfield J.F."/>
        </authorList>
    </citation>
    <scope>NUCLEOTIDE SEQUENCE [LARGE SCALE GENOMIC DNA]</scope>
</reference>
<dbReference type="Pfam" id="PF07508">
    <property type="entry name" value="Recombinase"/>
    <property type="match status" value="1"/>
</dbReference>
<dbReference type="Gene3D" id="3.90.1750.20">
    <property type="entry name" value="Putative Large Serine Recombinase, Chain B, Domain 2"/>
    <property type="match status" value="1"/>
</dbReference>
<dbReference type="Pfam" id="PF13408">
    <property type="entry name" value="Zn_ribbon_recom"/>
    <property type="match status" value="1"/>
</dbReference>
<dbReference type="GO" id="GO:0003677">
    <property type="term" value="F:DNA binding"/>
    <property type="evidence" value="ECO:0007669"/>
    <property type="project" value="InterPro"/>
</dbReference>
<dbReference type="PANTHER" id="PTHR30461:SF23">
    <property type="entry name" value="DNA RECOMBINASE-RELATED"/>
    <property type="match status" value="1"/>
</dbReference>